<dbReference type="SFLD" id="SFLDS00029">
    <property type="entry name" value="Radical_SAM"/>
    <property type="match status" value="1"/>
</dbReference>
<dbReference type="GO" id="GO:0003824">
    <property type="term" value="F:catalytic activity"/>
    <property type="evidence" value="ECO:0007669"/>
    <property type="project" value="InterPro"/>
</dbReference>
<dbReference type="CDD" id="cd01335">
    <property type="entry name" value="Radical_SAM"/>
    <property type="match status" value="1"/>
</dbReference>
<dbReference type="GO" id="GO:0046872">
    <property type="term" value="F:metal ion binding"/>
    <property type="evidence" value="ECO:0007669"/>
    <property type="project" value="UniProtKB-KW"/>
</dbReference>
<protein>
    <submittedName>
        <fullName evidence="7">Radical SAM/SPASM domain-containing protein</fullName>
    </submittedName>
</protein>
<dbReference type="OrthoDB" id="9782387at2"/>
<dbReference type="SFLD" id="SFLDF00365">
    <property type="entry name" value="thuricin_CD_(TrnCD-like)"/>
    <property type="match status" value="1"/>
</dbReference>
<name>A0A367FLC8_9ACTN</name>
<organism evidence="7 8">
    <name type="scientific">Sphaerisporangium album</name>
    <dbReference type="NCBI Taxonomy" id="509200"/>
    <lineage>
        <taxon>Bacteria</taxon>
        <taxon>Bacillati</taxon>
        <taxon>Actinomycetota</taxon>
        <taxon>Actinomycetes</taxon>
        <taxon>Streptosporangiales</taxon>
        <taxon>Streptosporangiaceae</taxon>
        <taxon>Sphaerisporangium</taxon>
    </lineage>
</organism>
<keyword evidence="1" id="KW-0949">S-adenosyl-L-methionine</keyword>
<dbReference type="InterPro" id="IPR050377">
    <property type="entry name" value="Radical_SAM_PqqE_MftC-like"/>
</dbReference>
<evidence type="ECO:0000256" key="4">
    <source>
        <dbReference type="ARBA" id="ARBA00023014"/>
    </source>
</evidence>
<dbReference type="PANTHER" id="PTHR11228">
    <property type="entry name" value="RADICAL SAM DOMAIN PROTEIN"/>
    <property type="match status" value="1"/>
</dbReference>
<dbReference type="Gene3D" id="3.20.20.70">
    <property type="entry name" value="Aldolase class I"/>
    <property type="match status" value="1"/>
</dbReference>
<reference evidence="7 8" key="1">
    <citation type="submission" date="2018-06" db="EMBL/GenBank/DDBJ databases">
        <title>Sphaerisporangium craniellae sp. nov., isolated from a marine sponge in the South China Sea.</title>
        <authorList>
            <person name="Li L."/>
        </authorList>
    </citation>
    <scope>NUCLEOTIDE SEQUENCE [LARGE SCALE GENOMIC DNA]</scope>
    <source>
        <strain evidence="7 8">CCTCC AA 208026</strain>
    </source>
</reference>
<comment type="caution">
    <text evidence="7">The sequence shown here is derived from an EMBL/GenBank/DDBJ whole genome shotgun (WGS) entry which is preliminary data.</text>
</comment>
<feature type="domain" description="4Fe4S-binding SPASM" evidence="6">
    <location>
        <begin position="202"/>
        <end position="247"/>
    </location>
</feature>
<dbReference type="InterPro" id="IPR013785">
    <property type="entry name" value="Aldolase_TIM"/>
</dbReference>
<evidence type="ECO:0000256" key="2">
    <source>
        <dbReference type="ARBA" id="ARBA00022723"/>
    </source>
</evidence>
<dbReference type="Pfam" id="PF04055">
    <property type="entry name" value="Radical_SAM"/>
    <property type="match status" value="1"/>
</dbReference>
<evidence type="ECO:0000313" key="8">
    <source>
        <dbReference type="Proteomes" id="UP000253094"/>
    </source>
</evidence>
<keyword evidence="2" id="KW-0479">Metal-binding</keyword>
<dbReference type="GO" id="GO:0051536">
    <property type="term" value="F:iron-sulfur cluster binding"/>
    <property type="evidence" value="ECO:0007669"/>
    <property type="project" value="UniProtKB-KW"/>
</dbReference>
<dbReference type="SFLD" id="SFLDG01386">
    <property type="entry name" value="main_SPASM_domain-containing"/>
    <property type="match status" value="1"/>
</dbReference>
<dbReference type="SFLD" id="SFLDG01216">
    <property type="entry name" value="thioether_bond_formation_requi"/>
    <property type="match status" value="1"/>
</dbReference>
<evidence type="ECO:0000313" key="7">
    <source>
        <dbReference type="EMBL" id="RCG31061.1"/>
    </source>
</evidence>
<evidence type="ECO:0000256" key="3">
    <source>
        <dbReference type="ARBA" id="ARBA00023004"/>
    </source>
</evidence>
<dbReference type="AlphaFoldDB" id="A0A367FLC8"/>
<keyword evidence="3" id="KW-0408">Iron</keyword>
<proteinExistence type="predicted"/>
<keyword evidence="8" id="KW-1185">Reference proteome</keyword>
<evidence type="ECO:0000259" key="5">
    <source>
        <dbReference type="Pfam" id="PF04055"/>
    </source>
</evidence>
<evidence type="ECO:0000256" key="1">
    <source>
        <dbReference type="ARBA" id="ARBA00022691"/>
    </source>
</evidence>
<dbReference type="Pfam" id="PF13186">
    <property type="entry name" value="SPASM"/>
    <property type="match status" value="1"/>
</dbReference>
<evidence type="ECO:0000259" key="6">
    <source>
        <dbReference type="Pfam" id="PF13186"/>
    </source>
</evidence>
<feature type="domain" description="Radical SAM core" evidence="5">
    <location>
        <begin position="14"/>
        <end position="148"/>
    </location>
</feature>
<dbReference type="InterPro" id="IPR023885">
    <property type="entry name" value="4Fe4S-binding_SPASM_dom"/>
</dbReference>
<sequence length="276" mass="29749">MVGLPLSGWRIELEITGRCQLNCVHCYADSGPTGDQGTMTADDWSTLITEAAAAGASGIQFIGGEPTLHPQFTELLQHAIGTALKVEVFSNLVHVREEWWELFGYPNVSLAFSYYSDHTAEHSAITGRANSHARTKENVAEAVRRGIALRAGIVEIVDGQRVRQARAELAAMGVMNARIDRVRGAGRETLARPDVSQLCGGCGINKAAIGTNGDVWPCVLSRFMVAGNVKATPLAEILYGRRWRELVASVPVKRSGCNPDSDGNDCSPAETLVDPY</sequence>
<dbReference type="SFLD" id="SFLDG01067">
    <property type="entry name" value="SPASM/twitch_domain_containing"/>
    <property type="match status" value="1"/>
</dbReference>
<dbReference type="PANTHER" id="PTHR11228:SF7">
    <property type="entry name" value="PQQA PEPTIDE CYCLASE"/>
    <property type="match status" value="1"/>
</dbReference>
<keyword evidence="4" id="KW-0411">Iron-sulfur</keyword>
<accession>A0A367FLC8</accession>
<dbReference type="Proteomes" id="UP000253094">
    <property type="component" value="Unassembled WGS sequence"/>
</dbReference>
<dbReference type="EMBL" id="QOIL01000006">
    <property type="protein sequence ID" value="RCG31061.1"/>
    <property type="molecule type" value="Genomic_DNA"/>
</dbReference>
<dbReference type="InterPro" id="IPR058240">
    <property type="entry name" value="rSAM_sf"/>
</dbReference>
<dbReference type="SUPFAM" id="SSF102114">
    <property type="entry name" value="Radical SAM enzymes"/>
    <property type="match status" value="1"/>
</dbReference>
<gene>
    <name evidence="7" type="ORF">DQ384_12540</name>
</gene>
<dbReference type="InterPro" id="IPR007197">
    <property type="entry name" value="rSAM"/>
</dbReference>